<dbReference type="Proteomes" id="UP000515358">
    <property type="component" value="Segment"/>
</dbReference>
<name>A0A7D5FLR6_9CAUD</name>
<evidence type="ECO:0000313" key="1">
    <source>
        <dbReference type="EMBL" id="QLF82671.1"/>
    </source>
</evidence>
<proteinExistence type="predicted"/>
<keyword evidence="2" id="KW-1185">Reference proteome</keyword>
<dbReference type="EMBL" id="MT682716">
    <property type="protein sequence ID" value="QLF82671.1"/>
    <property type="molecule type" value="Genomic_DNA"/>
</dbReference>
<sequence length="57" mass="6126">MKGNATHLENVAINDAEAIALVEKAMAGALEHKEEYEKMVVNLAGAAGGFYHKNNLK</sequence>
<reference evidence="1 2" key="1">
    <citation type="submission" date="2020-06" db="EMBL/GenBank/DDBJ databases">
        <title>Genome Sequences of Four Bacteriophages Infecting Toxigenic Escherichia coli (STEC).</title>
        <authorList>
            <person name="Dias C."/>
            <person name="Almeida C."/>
            <person name="Lobocka M."/>
            <person name="Oliveira H."/>
        </authorList>
    </citation>
    <scope>NUCLEOTIDE SEQUENCE [LARGE SCALE GENOMIC DNA]</scope>
</reference>
<organism evidence="1 2">
    <name type="scientific">Escherichia phage vB_EcoM_Gotham</name>
    <dbReference type="NCBI Taxonomy" id="2750849"/>
    <lineage>
        <taxon>Viruses</taxon>
        <taxon>Duplodnaviria</taxon>
        <taxon>Heunggongvirae</taxon>
        <taxon>Uroviricota</taxon>
        <taxon>Caudoviricetes</taxon>
        <taxon>Vequintavirinae</taxon>
        <taxon>Vequintavirus</taxon>
        <taxon>Vequintavirus gotham</taxon>
    </lineage>
</organism>
<protein>
    <submittedName>
        <fullName evidence="1">Uncharacterized protein</fullName>
    </submittedName>
</protein>
<evidence type="ECO:0000313" key="2">
    <source>
        <dbReference type="Proteomes" id="UP000515358"/>
    </source>
</evidence>
<accession>A0A7D5FLR6</accession>
<gene>
    <name evidence="1" type="ORF">F10B_0201</name>
</gene>